<evidence type="ECO:0000313" key="8">
    <source>
        <dbReference type="EMBL" id="PZQ46995.1"/>
    </source>
</evidence>
<feature type="transmembrane region" description="Helical" evidence="6">
    <location>
        <begin position="49"/>
        <end position="68"/>
    </location>
</feature>
<name>A0A2W5N8A0_RHOSU</name>
<keyword evidence="2 6" id="KW-0812">Transmembrane</keyword>
<dbReference type="EMBL" id="QFPW01000019">
    <property type="protein sequence ID" value="PZQ46995.1"/>
    <property type="molecule type" value="Genomic_DNA"/>
</dbReference>
<accession>A0A2W5N8A0</accession>
<comment type="caution">
    <text evidence="8">The sequence shown here is derived from an EMBL/GenBank/DDBJ whole genome shotgun (WGS) entry which is preliminary data.</text>
</comment>
<dbReference type="Gene3D" id="3.30.750.24">
    <property type="entry name" value="STAS domain"/>
    <property type="match status" value="1"/>
</dbReference>
<sequence length="592" mass="61060">MASALSRWPIGASLRGYRIGWLRSDIAAGLAIAAVGLPSAIAYPAIAGLPPQTGLYASIAPLIAYAIFGPSRQLIVGPDAATITVIAAVLATMPGLEAADRPGLAAMLGLFVGGFYLGARLLGLGVLSTFLSRPILVGFFAGISLSIIVGQLGRVTGVDIAAGGLIGPLAEFLREAGATHWPSLGLAAAMFALLRVTSASRLPIPGPVAVVVVSVALSALLDFHGRGIAVVGDIPSSVPALALPSFTGAQPDQLVLGAGAIFLVSFAAGIVTARSFGQRGGYPVNADREMIGFGAANIAAGLFSAFPVTASDSRTAVNATIGGRSQLAGVVAALALLLIVLYLQPALAILPIPALGAILIAAALSLIDVAALREIWRISRIEFVFAMIALFAPISLGVLNGVVIAIGATFTYLLHRMMYPRDALLGRVPGQDGFYKLHRRPDARPVPGLTIALVQGDLLFFDADHVQARLHAISETMAPGTRWLVLDASAITQVDSTAAAMLEEVRADLAARGVRLGLAELHAEVRGLLDRAGLIAAVGSDMIFDDLEDALRAFEAEGPKEDGHEQEGQEPEAGGIARARPGRDEEGAKQGL</sequence>
<feature type="transmembrane region" description="Helical" evidence="6">
    <location>
        <begin position="254"/>
        <end position="277"/>
    </location>
</feature>
<feature type="transmembrane region" description="Helical" evidence="6">
    <location>
        <begin position="326"/>
        <end position="343"/>
    </location>
</feature>
<keyword evidence="4 6" id="KW-0472">Membrane</keyword>
<evidence type="ECO:0000313" key="9">
    <source>
        <dbReference type="Proteomes" id="UP000249185"/>
    </source>
</evidence>
<feature type="transmembrane region" description="Helical" evidence="6">
    <location>
        <begin position="208"/>
        <end position="234"/>
    </location>
</feature>
<feature type="region of interest" description="Disordered" evidence="5">
    <location>
        <begin position="555"/>
        <end position="592"/>
    </location>
</feature>
<dbReference type="GO" id="GO:0055085">
    <property type="term" value="P:transmembrane transport"/>
    <property type="evidence" value="ECO:0007669"/>
    <property type="project" value="InterPro"/>
</dbReference>
<dbReference type="GO" id="GO:0016020">
    <property type="term" value="C:membrane"/>
    <property type="evidence" value="ECO:0007669"/>
    <property type="project" value="UniProtKB-SubCell"/>
</dbReference>
<comment type="subcellular location">
    <subcellularLocation>
        <location evidence="1">Membrane</location>
        <topology evidence="1">Multi-pass membrane protein</topology>
    </subcellularLocation>
</comment>
<proteinExistence type="predicted"/>
<dbReference type="AlphaFoldDB" id="A0A2W5N8A0"/>
<feature type="transmembrane region" description="Helical" evidence="6">
    <location>
        <begin position="350"/>
        <end position="371"/>
    </location>
</feature>
<dbReference type="SUPFAM" id="SSF52091">
    <property type="entry name" value="SpoIIaa-like"/>
    <property type="match status" value="1"/>
</dbReference>
<feature type="transmembrane region" description="Helical" evidence="6">
    <location>
        <begin position="383"/>
        <end position="414"/>
    </location>
</feature>
<dbReference type="PROSITE" id="PS50801">
    <property type="entry name" value="STAS"/>
    <property type="match status" value="1"/>
</dbReference>
<organism evidence="8 9">
    <name type="scientific">Rhodovulum sulfidophilum</name>
    <name type="common">Rhodobacter sulfidophilus</name>
    <dbReference type="NCBI Taxonomy" id="35806"/>
    <lineage>
        <taxon>Bacteria</taxon>
        <taxon>Pseudomonadati</taxon>
        <taxon>Pseudomonadota</taxon>
        <taxon>Alphaproteobacteria</taxon>
        <taxon>Rhodobacterales</taxon>
        <taxon>Paracoccaceae</taxon>
        <taxon>Rhodovulum</taxon>
    </lineage>
</organism>
<feature type="transmembrane region" description="Helical" evidence="6">
    <location>
        <begin position="102"/>
        <end position="123"/>
    </location>
</feature>
<dbReference type="Proteomes" id="UP000249185">
    <property type="component" value="Unassembled WGS sequence"/>
</dbReference>
<reference evidence="8 9" key="1">
    <citation type="submission" date="2017-08" db="EMBL/GenBank/DDBJ databases">
        <title>Infants hospitalized years apart are colonized by the same room-sourced microbial strains.</title>
        <authorList>
            <person name="Brooks B."/>
            <person name="Olm M.R."/>
            <person name="Firek B.A."/>
            <person name="Baker R."/>
            <person name="Thomas B.C."/>
            <person name="Morowitz M.J."/>
            <person name="Banfield J.F."/>
        </authorList>
    </citation>
    <scope>NUCLEOTIDE SEQUENCE [LARGE SCALE GENOMIC DNA]</scope>
    <source>
        <strain evidence="8">S2_005_002_R2_34</strain>
    </source>
</reference>
<dbReference type="InterPro" id="IPR011547">
    <property type="entry name" value="SLC26A/SulP_dom"/>
</dbReference>
<feature type="transmembrane region" description="Helical" evidence="6">
    <location>
        <begin position="21"/>
        <end position="43"/>
    </location>
</feature>
<feature type="transmembrane region" description="Helical" evidence="6">
    <location>
        <begin position="135"/>
        <end position="153"/>
    </location>
</feature>
<evidence type="ECO:0000259" key="7">
    <source>
        <dbReference type="PROSITE" id="PS50801"/>
    </source>
</evidence>
<evidence type="ECO:0000256" key="1">
    <source>
        <dbReference type="ARBA" id="ARBA00004141"/>
    </source>
</evidence>
<protein>
    <submittedName>
        <fullName evidence="8">Sulfate transporter</fullName>
    </submittedName>
</protein>
<evidence type="ECO:0000256" key="4">
    <source>
        <dbReference type="ARBA" id="ARBA00023136"/>
    </source>
</evidence>
<dbReference type="CDD" id="cd07042">
    <property type="entry name" value="STAS_SulP_like_sulfate_transporter"/>
    <property type="match status" value="1"/>
</dbReference>
<keyword evidence="3 6" id="KW-1133">Transmembrane helix</keyword>
<dbReference type="InterPro" id="IPR036513">
    <property type="entry name" value="STAS_dom_sf"/>
</dbReference>
<evidence type="ECO:0000256" key="5">
    <source>
        <dbReference type="SAM" id="MobiDB-lite"/>
    </source>
</evidence>
<feature type="transmembrane region" description="Helical" evidence="6">
    <location>
        <begin position="289"/>
        <end position="306"/>
    </location>
</feature>
<dbReference type="Pfam" id="PF00916">
    <property type="entry name" value="Sulfate_transp"/>
    <property type="match status" value="1"/>
</dbReference>
<evidence type="ECO:0000256" key="6">
    <source>
        <dbReference type="SAM" id="Phobius"/>
    </source>
</evidence>
<dbReference type="PANTHER" id="PTHR11814">
    <property type="entry name" value="SULFATE TRANSPORTER"/>
    <property type="match status" value="1"/>
</dbReference>
<dbReference type="Pfam" id="PF01740">
    <property type="entry name" value="STAS"/>
    <property type="match status" value="1"/>
</dbReference>
<evidence type="ECO:0000256" key="2">
    <source>
        <dbReference type="ARBA" id="ARBA00022692"/>
    </source>
</evidence>
<evidence type="ECO:0000256" key="3">
    <source>
        <dbReference type="ARBA" id="ARBA00022989"/>
    </source>
</evidence>
<feature type="compositionally biased region" description="Basic and acidic residues" evidence="5">
    <location>
        <begin position="581"/>
        <end position="592"/>
    </location>
</feature>
<dbReference type="InterPro" id="IPR001902">
    <property type="entry name" value="SLC26A/SulP_fam"/>
</dbReference>
<feature type="domain" description="STAS" evidence="7">
    <location>
        <begin position="439"/>
        <end position="554"/>
    </location>
</feature>
<feature type="transmembrane region" description="Helical" evidence="6">
    <location>
        <begin position="80"/>
        <end position="96"/>
    </location>
</feature>
<feature type="compositionally biased region" description="Basic and acidic residues" evidence="5">
    <location>
        <begin position="555"/>
        <end position="567"/>
    </location>
</feature>
<dbReference type="InterPro" id="IPR002645">
    <property type="entry name" value="STAS_dom"/>
</dbReference>
<gene>
    <name evidence="8" type="ORF">DI556_18580</name>
</gene>